<dbReference type="EMBL" id="JACHDR010000001">
    <property type="protein sequence ID" value="MBB5513892.1"/>
    <property type="molecule type" value="Genomic_DNA"/>
</dbReference>
<dbReference type="Gene3D" id="3.40.50.300">
    <property type="entry name" value="P-loop containing nucleotide triphosphate hydrolases"/>
    <property type="match status" value="1"/>
</dbReference>
<dbReference type="PROSITE" id="PS50893">
    <property type="entry name" value="ABC_TRANSPORTER_2"/>
    <property type="match status" value="1"/>
</dbReference>
<dbReference type="Pfam" id="PF00005">
    <property type="entry name" value="ABC_tran"/>
    <property type="match status" value="1"/>
</dbReference>
<dbReference type="InterPro" id="IPR003593">
    <property type="entry name" value="AAA+_ATPase"/>
</dbReference>
<dbReference type="InterPro" id="IPR003439">
    <property type="entry name" value="ABC_transporter-like_ATP-bd"/>
</dbReference>
<dbReference type="SUPFAM" id="SSF52540">
    <property type="entry name" value="P-loop containing nucleoside triphosphate hydrolases"/>
    <property type="match status" value="1"/>
</dbReference>
<proteinExistence type="predicted"/>
<dbReference type="AlphaFoldDB" id="A0A7W8X149"/>
<keyword evidence="1" id="KW-0813">Transport</keyword>
<evidence type="ECO:0000256" key="3">
    <source>
        <dbReference type="ARBA" id="ARBA00022840"/>
    </source>
</evidence>
<gene>
    <name evidence="5" type="ORF">HD598_002579</name>
</gene>
<protein>
    <submittedName>
        <fullName evidence="5">Zinc/manganese transport system ATP-binding protein</fullName>
    </submittedName>
</protein>
<dbReference type="GO" id="GO:0016887">
    <property type="term" value="F:ATP hydrolysis activity"/>
    <property type="evidence" value="ECO:0007669"/>
    <property type="project" value="InterPro"/>
</dbReference>
<dbReference type="SMART" id="SM00382">
    <property type="entry name" value="AAA"/>
    <property type="match status" value="1"/>
</dbReference>
<reference evidence="5 6" key="1">
    <citation type="submission" date="2020-08" db="EMBL/GenBank/DDBJ databases">
        <title>Sequencing the genomes of 1000 actinobacteria strains.</title>
        <authorList>
            <person name="Klenk H.-P."/>
        </authorList>
    </citation>
    <scope>NUCLEOTIDE SEQUENCE [LARGE SCALE GENOMIC DNA]</scope>
    <source>
        <strain evidence="5 6">DSM 105783</strain>
    </source>
</reference>
<dbReference type="InterPro" id="IPR027417">
    <property type="entry name" value="P-loop_NTPase"/>
</dbReference>
<comment type="caution">
    <text evidence="5">The sequence shown here is derived from an EMBL/GenBank/DDBJ whole genome shotgun (WGS) entry which is preliminary data.</text>
</comment>
<keyword evidence="2" id="KW-0547">Nucleotide-binding</keyword>
<evidence type="ECO:0000313" key="6">
    <source>
        <dbReference type="Proteomes" id="UP000580797"/>
    </source>
</evidence>
<evidence type="ECO:0000313" key="5">
    <source>
        <dbReference type="EMBL" id="MBB5513892.1"/>
    </source>
</evidence>
<dbReference type="RefSeq" id="WP_183666342.1">
    <property type="nucleotide sequence ID" value="NZ_BAAARH010000020.1"/>
</dbReference>
<dbReference type="PANTHER" id="PTHR42734">
    <property type="entry name" value="METAL TRANSPORT SYSTEM ATP-BINDING PROTEIN TM_0124-RELATED"/>
    <property type="match status" value="1"/>
</dbReference>
<evidence type="ECO:0000256" key="2">
    <source>
        <dbReference type="ARBA" id="ARBA00022741"/>
    </source>
</evidence>
<sequence>MPSSNSEPAGQIQAAEKRQPAIELQDACLSFGERTLWDNLSFSVMPGEFVAVLGPNGCGKTTLLRVLLGLQELDRGTVRVAGQSARRGNREVGYIPQQKMLPENTPLRGRDLVALGVQGHRWGPGLPSRKTKARVNELISRVKAESFADRPVGLLSGGEQQRLRAVQAVAGKPRVLLCDEPLLSLDLNHQRAVSSLIHQQTVDQDSAVLFVTHEINPVLPFVDKVLFLAGGRFNMGHPDEVLTSEVLSDLYGSHIDVLRSKNRVAIVGLPDGIAHNHQEGTF</sequence>
<dbReference type="Proteomes" id="UP000580797">
    <property type="component" value="Unassembled WGS sequence"/>
</dbReference>
<evidence type="ECO:0000259" key="4">
    <source>
        <dbReference type="PROSITE" id="PS50893"/>
    </source>
</evidence>
<keyword evidence="3 5" id="KW-0067">ATP-binding</keyword>
<name>A0A7W8X149_9MICC</name>
<feature type="domain" description="ABC transporter" evidence="4">
    <location>
        <begin position="22"/>
        <end position="255"/>
    </location>
</feature>
<dbReference type="InterPro" id="IPR050153">
    <property type="entry name" value="Metal_Ion_Import_ABC"/>
</dbReference>
<organism evidence="5 6">
    <name type="scientific">Neomicrococcus aestuarii</name>
    <dbReference type="NCBI Taxonomy" id="556325"/>
    <lineage>
        <taxon>Bacteria</taxon>
        <taxon>Bacillati</taxon>
        <taxon>Actinomycetota</taxon>
        <taxon>Actinomycetes</taxon>
        <taxon>Micrococcales</taxon>
        <taxon>Micrococcaceae</taxon>
        <taxon>Neomicrococcus</taxon>
    </lineage>
</organism>
<evidence type="ECO:0000256" key="1">
    <source>
        <dbReference type="ARBA" id="ARBA00022448"/>
    </source>
</evidence>
<accession>A0A7W8X149</accession>
<dbReference type="GO" id="GO:0005524">
    <property type="term" value="F:ATP binding"/>
    <property type="evidence" value="ECO:0007669"/>
    <property type="project" value="UniProtKB-KW"/>
</dbReference>